<accession>E9HG33</accession>
<evidence type="ECO:0000256" key="1">
    <source>
        <dbReference type="SAM" id="MobiDB-lite"/>
    </source>
</evidence>
<dbReference type="Proteomes" id="UP000000305">
    <property type="component" value="Unassembled WGS sequence"/>
</dbReference>
<dbReference type="AlphaFoldDB" id="E9HG33"/>
<organism evidence="2 3">
    <name type="scientific">Daphnia pulex</name>
    <name type="common">Water flea</name>
    <dbReference type="NCBI Taxonomy" id="6669"/>
    <lineage>
        <taxon>Eukaryota</taxon>
        <taxon>Metazoa</taxon>
        <taxon>Ecdysozoa</taxon>
        <taxon>Arthropoda</taxon>
        <taxon>Crustacea</taxon>
        <taxon>Branchiopoda</taxon>
        <taxon>Diplostraca</taxon>
        <taxon>Cladocera</taxon>
        <taxon>Anomopoda</taxon>
        <taxon>Daphniidae</taxon>
        <taxon>Daphnia</taxon>
    </lineage>
</organism>
<feature type="region of interest" description="Disordered" evidence="1">
    <location>
        <begin position="111"/>
        <end position="160"/>
    </location>
</feature>
<protein>
    <submittedName>
        <fullName evidence="2">Uncharacterized protein</fullName>
    </submittedName>
</protein>
<feature type="compositionally biased region" description="Polar residues" evidence="1">
    <location>
        <begin position="116"/>
        <end position="129"/>
    </location>
</feature>
<dbReference type="InParanoid" id="E9HG33"/>
<reference evidence="2 3" key="1">
    <citation type="journal article" date="2011" name="Science">
        <title>The ecoresponsive genome of Daphnia pulex.</title>
        <authorList>
            <person name="Colbourne J.K."/>
            <person name="Pfrender M.E."/>
            <person name="Gilbert D."/>
            <person name="Thomas W.K."/>
            <person name="Tucker A."/>
            <person name="Oakley T.H."/>
            <person name="Tokishita S."/>
            <person name="Aerts A."/>
            <person name="Arnold G.J."/>
            <person name="Basu M.K."/>
            <person name="Bauer D.J."/>
            <person name="Caceres C.E."/>
            <person name="Carmel L."/>
            <person name="Casola C."/>
            <person name="Choi J.H."/>
            <person name="Detter J.C."/>
            <person name="Dong Q."/>
            <person name="Dusheyko S."/>
            <person name="Eads B.D."/>
            <person name="Frohlich T."/>
            <person name="Geiler-Samerotte K.A."/>
            <person name="Gerlach D."/>
            <person name="Hatcher P."/>
            <person name="Jogdeo S."/>
            <person name="Krijgsveld J."/>
            <person name="Kriventseva E.V."/>
            <person name="Kultz D."/>
            <person name="Laforsch C."/>
            <person name="Lindquist E."/>
            <person name="Lopez J."/>
            <person name="Manak J.R."/>
            <person name="Muller J."/>
            <person name="Pangilinan J."/>
            <person name="Patwardhan R.P."/>
            <person name="Pitluck S."/>
            <person name="Pritham E.J."/>
            <person name="Rechtsteiner A."/>
            <person name="Rho M."/>
            <person name="Rogozin I.B."/>
            <person name="Sakarya O."/>
            <person name="Salamov A."/>
            <person name="Schaack S."/>
            <person name="Shapiro H."/>
            <person name="Shiga Y."/>
            <person name="Skalitzky C."/>
            <person name="Smith Z."/>
            <person name="Souvorov A."/>
            <person name="Sung W."/>
            <person name="Tang Z."/>
            <person name="Tsuchiya D."/>
            <person name="Tu H."/>
            <person name="Vos H."/>
            <person name="Wang M."/>
            <person name="Wolf Y.I."/>
            <person name="Yamagata H."/>
            <person name="Yamada T."/>
            <person name="Ye Y."/>
            <person name="Shaw J.R."/>
            <person name="Andrews J."/>
            <person name="Crease T.J."/>
            <person name="Tang H."/>
            <person name="Lucas S.M."/>
            <person name="Robertson H.M."/>
            <person name="Bork P."/>
            <person name="Koonin E.V."/>
            <person name="Zdobnov E.M."/>
            <person name="Grigoriev I.V."/>
            <person name="Lynch M."/>
            <person name="Boore J.L."/>
        </authorList>
    </citation>
    <scope>NUCLEOTIDE SEQUENCE [LARGE SCALE GENOMIC DNA]</scope>
</reference>
<dbReference type="PhylomeDB" id="E9HG33"/>
<feature type="region of interest" description="Disordered" evidence="1">
    <location>
        <begin position="24"/>
        <end position="91"/>
    </location>
</feature>
<feature type="compositionally biased region" description="Low complexity" evidence="1">
    <location>
        <begin position="51"/>
        <end position="65"/>
    </location>
</feature>
<feature type="compositionally biased region" description="Low complexity" evidence="1">
    <location>
        <begin position="73"/>
        <end position="90"/>
    </location>
</feature>
<gene>
    <name evidence="2" type="ORF">DAPPUDRAFT_329256</name>
</gene>
<feature type="compositionally biased region" description="Polar residues" evidence="1">
    <location>
        <begin position="139"/>
        <end position="160"/>
    </location>
</feature>
<sequence length="160" mass="17535">MTYVNQNSLLGVVRTDFFMFTPEVPTSTESRRPGKSILEDPVYTKDIMNDSGNSPDSGESQSSDSGAKESLLKDSSLSSSSSQETLTSSSYLPFQPSSMLLIVEEAETDEEAVWDSQVTPNTPKVSSNRPRVDEEVQSLKLQENNQSRTTSAASELLNQN</sequence>
<evidence type="ECO:0000313" key="2">
    <source>
        <dbReference type="EMBL" id="EFX69328.1"/>
    </source>
</evidence>
<name>E9HG33_DAPPU</name>
<dbReference type="KEGG" id="dpx:DAPPUDRAFT_329256"/>
<evidence type="ECO:0000313" key="3">
    <source>
        <dbReference type="Proteomes" id="UP000000305"/>
    </source>
</evidence>
<dbReference type="EMBL" id="GL732638">
    <property type="protein sequence ID" value="EFX69328.1"/>
    <property type="molecule type" value="Genomic_DNA"/>
</dbReference>
<dbReference type="HOGENOM" id="CLU_1653869_0_0_1"/>
<keyword evidence="3" id="KW-1185">Reference proteome</keyword>
<proteinExistence type="predicted"/>